<reference evidence="2 3" key="1">
    <citation type="submission" date="2019-05" db="EMBL/GenBank/DDBJ databases">
        <title>We sequenced the genome of Paenibacillus hemerocallicola KCTC 33185 for further insight into its adaptation and study the phylogeny of Paenibacillus.</title>
        <authorList>
            <person name="Narsing Rao M.P."/>
        </authorList>
    </citation>
    <scope>NUCLEOTIDE SEQUENCE [LARGE SCALE GENOMIC DNA]</scope>
    <source>
        <strain evidence="2 3">KCTC 33185</strain>
    </source>
</reference>
<dbReference type="EMBL" id="VDCQ01000005">
    <property type="protein sequence ID" value="TNJ67329.1"/>
    <property type="molecule type" value="Genomic_DNA"/>
</dbReference>
<comment type="caution">
    <text evidence="2">The sequence shown here is derived from an EMBL/GenBank/DDBJ whole genome shotgun (WGS) entry which is preliminary data.</text>
</comment>
<keyword evidence="1" id="KW-0812">Transmembrane</keyword>
<dbReference type="Proteomes" id="UP000307943">
    <property type="component" value="Unassembled WGS sequence"/>
</dbReference>
<dbReference type="AlphaFoldDB" id="A0A5C4TFW4"/>
<evidence type="ECO:0000256" key="1">
    <source>
        <dbReference type="SAM" id="Phobius"/>
    </source>
</evidence>
<feature type="transmembrane region" description="Helical" evidence="1">
    <location>
        <begin position="12"/>
        <end position="31"/>
    </location>
</feature>
<accession>A0A5C4TFW4</accession>
<proteinExistence type="predicted"/>
<gene>
    <name evidence="2" type="primary">spoIIIAF</name>
    <name evidence="2" type="ORF">FE784_05060</name>
</gene>
<name>A0A5C4TFW4_9BACL</name>
<keyword evidence="3" id="KW-1185">Reference proteome</keyword>
<keyword evidence="1" id="KW-1133">Transmembrane helix</keyword>
<protein>
    <submittedName>
        <fullName evidence="2">Stage III sporulation protein AF</fullName>
    </submittedName>
</protein>
<evidence type="ECO:0000313" key="2">
    <source>
        <dbReference type="EMBL" id="TNJ67329.1"/>
    </source>
</evidence>
<dbReference type="NCBIfam" id="TIGR02896">
    <property type="entry name" value="spore_III_AF"/>
    <property type="match status" value="1"/>
</dbReference>
<dbReference type="InterPro" id="IPR014245">
    <property type="entry name" value="Spore_III_AF"/>
</dbReference>
<sequence>MIDWLSGWLREIVLIVLFAAFVDLLLPNNAFQRYVRTVLGLFILLTLLSPILTLFQQKWDSQKLLASVEQLGSRSIDGTSFESMRPLQAIMQDAERWRQNDRTEAQRLMELQLAAELQQSIGDSEQVRVKQVKLQMSYDNNGTPSMNHMQVVLNHIEAAPAAAKPQGEAAGRKPIGAVEPVHIDIRIGAATVKPDEGKLTPEQITAKQRIFEQLNKQWKLNRDQVTLLYETEL</sequence>
<organism evidence="2 3">
    <name type="scientific">Paenibacillus hemerocallicola</name>
    <dbReference type="NCBI Taxonomy" id="1172614"/>
    <lineage>
        <taxon>Bacteria</taxon>
        <taxon>Bacillati</taxon>
        <taxon>Bacillota</taxon>
        <taxon>Bacilli</taxon>
        <taxon>Bacillales</taxon>
        <taxon>Paenibacillaceae</taxon>
        <taxon>Paenibacillus</taxon>
    </lineage>
</organism>
<evidence type="ECO:0000313" key="3">
    <source>
        <dbReference type="Proteomes" id="UP000307943"/>
    </source>
</evidence>
<dbReference type="Pfam" id="PF09581">
    <property type="entry name" value="Spore_III_AF"/>
    <property type="match status" value="1"/>
</dbReference>
<dbReference type="OrthoDB" id="2375554at2"/>
<feature type="transmembrane region" description="Helical" evidence="1">
    <location>
        <begin position="37"/>
        <end position="55"/>
    </location>
</feature>
<keyword evidence="1" id="KW-0472">Membrane</keyword>
<dbReference type="RefSeq" id="WP_139601042.1">
    <property type="nucleotide sequence ID" value="NZ_VDCQ01000005.1"/>
</dbReference>